<accession>A0A024TJ34</accession>
<protein>
    <submittedName>
        <fullName evidence="3">TKL protein kinase</fullName>
    </submittedName>
</protein>
<keyword evidence="1" id="KW-0812">Transmembrane</keyword>
<dbReference type="PANTHER" id="PTHR44329:SF214">
    <property type="entry name" value="PROTEIN KINASE DOMAIN-CONTAINING PROTEIN"/>
    <property type="match status" value="1"/>
</dbReference>
<feature type="transmembrane region" description="Helical" evidence="1">
    <location>
        <begin position="344"/>
        <end position="365"/>
    </location>
</feature>
<proteinExistence type="predicted"/>
<dbReference type="VEuPathDB" id="FungiDB:H310_12095"/>
<evidence type="ECO:0000256" key="1">
    <source>
        <dbReference type="SAM" id="Phobius"/>
    </source>
</evidence>
<evidence type="ECO:0000313" key="3">
    <source>
        <dbReference type="EMBL" id="ETV94063.1"/>
    </source>
</evidence>
<dbReference type="AlphaFoldDB" id="A0A024TJ34"/>
<name>A0A024TJ34_9STRA</name>
<organism evidence="3">
    <name type="scientific">Aphanomyces invadans</name>
    <dbReference type="NCBI Taxonomy" id="157072"/>
    <lineage>
        <taxon>Eukaryota</taxon>
        <taxon>Sar</taxon>
        <taxon>Stramenopiles</taxon>
        <taxon>Oomycota</taxon>
        <taxon>Saprolegniomycetes</taxon>
        <taxon>Saprolegniales</taxon>
        <taxon>Verrucalvaceae</taxon>
        <taxon>Aphanomyces</taxon>
    </lineage>
</organism>
<reference evidence="3" key="1">
    <citation type="submission" date="2013-12" db="EMBL/GenBank/DDBJ databases">
        <title>The Genome Sequence of Aphanomyces invadans NJM9701.</title>
        <authorList>
            <consortium name="The Broad Institute Genomics Platform"/>
            <person name="Russ C."/>
            <person name="Tyler B."/>
            <person name="van West P."/>
            <person name="Dieguez-Uribeondo J."/>
            <person name="Young S.K."/>
            <person name="Zeng Q."/>
            <person name="Gargeya S."/>
            <person name="Fitzgerald M."/>
            <person name="Abouelleil A."/>
            <person name="Alvarado L."/>
            <person name="Chapman S.B."/>
            <person name="Gainer-Dewar J."/>
            <person name="Goldberg J."/>
            <person name="Griggs A."/>
            <person name="Gujja S."/>
            <person name="Hansen M."/>
            <person name="Howarth C."/>
            <person name="Imamovic A."/>
            <person name="Ireland A."/>
            <person name="Larimer J."/>
            <person name="McCowan C."/>
            <person name="Murphy C."/>
            <person name="Pearson M."/>
            <person name="Poon T.W."/>
            <person name="Priest M."/>
            <person name="Roberts A."/>
            <person name="Saif S."/>
            <person name="Shea T."/>
            <person name="Sykes S."/>
            <person name="Wortman J."/>
            <person name="Nusbaum C."/>
            <person name="Birren B."/>
        </authorList>
    </citation>
    <scope>NUCLEOTIDE SEQUENCE [LARGE SCALE GENOMIC DNA]</scope>
    <source>
        <strain evidence="3">NJM9701</strain>
    </source>
</reference>
<dbReference type="RefSeq" id="XP_008877266.1">
    <property type="nucleotide sequence ID" value="XM_008879044.1"/>
</dbReference>
<keyword evidence="1" id="KW-1133">Transmembrane helix</keyword>
<dbReference type="Gene3D" id="3.30.200.20">
    <property type="entry name" value="Phosphorylase Kinase, domain 1"/>
    <property type="match status" value="1"/>
</dbReference>
<dbReference type="OrthoDB" id="4062651at2759"/>
<sequence>MIKREKALYKFQVYCGWRTAQFHFWRASNPPSDSTGGPRARRKYFPMFKAGWIVLAGAAFASAQVTNAPALKCSLNVSTARLCLACQTLDPICTARTNTVTINMVASSAPKTCADPLTCTFEMPRTFMSKLTCVDPDNLVTTMIFRRAYATEGLYWILNNSTFASMNGLVNLRFYGARPAGLEGKDDPNLDYFSIEVEENAYLPKSLSELTLSNTYTSKLNLSKDSRLMTLQVQGSVMTRLPPTGLSSLSTLTYNSIEVWSFPTEVLDMDNLATIDLSNNEFFSPNMTSAAQFDKFNEFVNTTKLTLKSSVFQDCPPAYMNKFCRNSKAPALTLSDASGPSSGAITTLVIVSCIASVLVLIAIVVHRRSRHHPDMSPGVLNSNSPDDDFYGVDEVYATTQTMSKFKTAGANDATLTKIPADQVQLARCLGGDIWMGDMESLNARIVLRRAPRFAGDHVTDSFFQGVKEMARLSHPNLVTYMGVTCLSGTDIYAVAEFMEKGSLISVYQAVPLTWEVQLGMATDVVEALHYLHTLMPIPVPVEHLRSSNVLVSSTFQCKLNIFNFMASYKSSTMCKEMYGNNQLAWRAPEVIKNEMHNFLAADMYSLGVVLAEIGTTTRPFDREISEVGTVHTDVWIVDSVMAGKGVPIPYDPKSPKWTSLPEEFQKLVQACLQSNSTKRPNSGMVLQRLKALKKDGIEL</sequence>
<gene>
    <name evidence="3" type="ORF">H310_12095</name>
</gene>
<keyword evidence="3" id="KW-0808">Transferase</keyword>
<dbReference type="EMBL" id="KI913987">
    <property type="protein sequence ID" value="ETV94063.1"/>
    <property type="molecule type" value="Genomic_DNA"/>
</dbReference>
<dbReference type="GO" id="GO:0004674">
    <property type="term" value="F:protein serine/threonine kinase activity"/>
    <property type="evidence" value="ECO:0007669"/>
    <property type="project" value="TreeGrafter"/>
</dbReference>
<dbReference type="InterPro" id="IPR051681">
    <property type="entry name" value="Ser/Thr_Kinases-Pseudokinases"/>
</dbReference>
<dbReference type="GO" id="GO:0005524">
    <property type="term" value="F:ATP binding"/>
    <property type="evidence" value="ECO:0007669"/>
    <property type="project" value="InterPro"/>
</dbReference>
<dbReference type="InterPro" id="IPR032675">
    <property type="entry name" value="LRR_dom_sf"/>
</dbReference>
<dbReference type="STRING" id="157072.A0A024TJ34"/>
<dbReference type="PROSITE" id="PS50011">
    <property type="entry name" value="PROTEIN_KINASE_DOM"/>
    <property type="match status" value="1"/>
</dbReference>
<dbReference type="SUPFAM" id="SSF52058">
    <property type="entry name" value="L domain-like"/>
    <property type="match status" value="1"/>
</dbReference>
<dbReference type="SUPFAM" id="SSF56112">
    <property type="entry name" value="Protein kinase-like (PK-like)"/>
    <property type="match status" value="1"/>
</dbReference>
<feature type="domain" description="Protein kinase" evidence="2">
    <location>
        <begin position="423"/>
        <end position="692"/>
    </location>
</feature>
<keyword evidence="3" id="KW-0418">Kinase</keyword>
<dbReference type="Gene3D" id="1.10.510.10">
    <property type="entry name" value="Transferase(Phosphotransferase) domain 1"/>
    <property type="match status" value="1"/>
</dbReference>
<dbReference type="GeneID" id="20089145"/>
<dbReference type="PANTHER" id="PTHR44329">
    <property type="entry name" value="SERINE/THREONINE-PROTEIN KINASE TNNI3K-RELATED"/>
    <property type="match status" value="1"/>
</dbReference>
<dbReference type="InterPro" id="IPR011009">
    <property type="entry name" value="Kinase-like_dom_sf"/>
</dbReference>
<evidence type="ECO:0000259" key="2">
    <source>
        <dbReference type="PROSITE" id="PS50011"/>
    </source>
</evidence>
<dbReference type="Pfam" id="PF00069">
    <property type="entry name" value="Pkinase"/>
    <property type="match status" value="1"/>
</dbReference>
<dbReference type="eggNOG" id="KOG0192">
    <property type="taxonomic scope" value="Eukaryota"/>
</dbReference>
<dbReference type="Gene3D" id="3.80.10.10">
    <property type="entry name" value="Ribonuclease Inhibitor"/>
    <property type="match status" value="1"/>
</dbReference>
<keyword evidence="1" id="KW-0472">Membrane</keyword>
<dbReference type="InterPro" id="IPR000719">
    <property type="entry name" value="Prot_kinase_dom"/>
</dbReference>